<keyword evidence="4" id="KW-1185">Reference proteome</keyword>
<comment type="caution">
    <text evidence="3">The sequence shown here is derived from an EMBL/GenBank/DDBJ whole genome shotgun (WGS) entry which is preliminary data.</text>
</comment>
<accession>A0A6V8HPZ2</accession>
<dbReference type="Gene3D" id="3.40.50.300">
    <property type="entry name" value="P-loop containing nucleotide triphosphate hydrolases"/>
    <property type="match status" value="1"/>
</dbReference>
<evidence type="ECO:0000259" key="2">
    <source>
        <dbReference type="Pfam" id="PF17107"/>
    </source>
</evidence>
<dbReference type="Gene3D" id="1.10.8.430">
    <property type="entry name" value="Helical domain of apoptotic protease-activating factors"/>
    <property type="match status" value="1"/>
</dbReference>
<dbReference type="Gene3D" id="1.25.40.10">
    <property type="entry name" value="Tetratricopeptide repeat domain"/>
    <property type="match status" value="1"/>
</dbReference>
<dbReference type="Pfam" id="PF17107">
    <property type="entry name" value="SesA"/>
    <property type="match status" value="1"/>
</dbReference>
<dbReference type="SUPFAM" id="SSF52540">
    <property type="entry name" value="P-loop containing nucleoside triphosphate hydrolases"/>
    <property type="match status" value="1"/>
</dbReference>
<dbReference type="SUPFAM" id="SSF48452">
    <property type="entry name" value="TPR-like"/>
    <property type="match status" value="1"/>
</dbReference>
<dbReference type="AlphaFoldDB" id="A0A6V8HPZ2"/>
<dbReference type="InterPro" id="IPR019734">
    <property type="entry name" value="TPR_rpt"/>
</dbReference>
<dbReference type="PANTHER" id="PTHR35205">
    <property type="entry name" value="NB-ARC AND TPR DOMAIN PROTEIN"/>
    <property type="match status" value="1"/>
</dbReference>
<dbReference type="InterPro" id="IPR042197">
    <property type="entry name" value="Apaf_helical"/>
</dbReference>
<protein>
    <submittedName>
        <fullName evidence="3">TPR repeat protein</fullName>
    </submittedName>
</protein>
<name>A0A6V8HPZ2_TALPI</name>
<dbReference type="PANTHER" id="PTHR35205:SF1">
    <property type="entry name" value="ZU5 DOMAIN-CONTAINING PROTEIN"/>
    <property type="match status" value="1"/>
</dbReference>
<dbReference type="InterPro" id="IPR011990">
    <property type="entry name" value="TPR-like_helical_dom_sf"/>
</dbReference>
<dbReference type="InterPro" id="IPR031352">
    <property type="entry name" value="SesA"/>
</dbReference>
<sequence>MSGLEVIGGISAVIGILDASIKICNSARNDKKLPETFETIGRRLPIILETLQTCKDHLEPIKDSIPADVCEALEKILDACDEKAGKLREIFEKVIPGEQDTWEKRYLKIIRRFGKGNKVEELMISITQDVQLIVNNHAVKSVKPEQSAELENIIKEMKSVKSSIPEEESSGMAFNSGGGAQTNNVNSGSGQQINNNAPVATQNFHSVTFKQKEDFNFRGPLGVRLGQAPHIDSETFVGRDFELAEMKEILETGGDFQEQRRLVLGGIGGVGKTQLAIAFAKRHYNVYQSVFWLNAASESTIKDGFQSIAELAFDVQDLGVLEDEQAFKIEKYYPPASHGAIVITTRRPDLVAGTSIRIQPLQNINESLAILQNRSKRENVESDPYAKRLAERLAGLPLALATAGAFLRRSTFTFERYLQEYENRWDIDPLRPLQLQEYQDRTLYTTWNLSYARLERDAPDAAKLLKLLAYFSNQSLWYQLFHAGITSDSPAWLRRVVADDVSFDGVMRMLTDYCFLEVHISLKTWSMHRCVHDWTLTVLNKDIDSQKYWYAFDCVAASLNWDDRDSFGYLSFSNLAAHAAQLVQQRFHQNDLIYDIAFDRLNKALCIARLLFKQVQLASAEEIYQRALICLEKTLGPDHISTLAAVDNIGEVYYAQGKLEDAEAMYQRALMIPKKEVTLPQLFHKRKLLDGQKALPKRS</sequence>
<proteinExistence type="predicted"/>
<dbReference type="InterPro" id="IPR027417">
    <property type="entry name" value="P-loop_NTPase"/>
</dbReference>
<dbReference type="Proteomes" id="UP000053095">
    <property type="component" value="Unassembled WGS sequence"/>
</dbReference>
<feature type="domain" description="NACHT-NTPase and P-loop NTPases N-terminal" evidence="2">
    <location>
        <begin position="10"/>
        <end position="132"/>
    </location>
</feature>
<keyword evidence="1" id="KW-0802">TPR repeat</keyword>
<gene>
    <name evidence="3" type="ORF">TCE0_060f18801</name>
</gene>
<evidence type="ECO:0000313" key="4">
    <source>
        <dbReference type="Proteomes" id="UP000053095"/>
    </source>
</evidence>
<feature type="repeat" description="TPR" evidence="1">
    <location>
        <begin position="643"/>
        <end position="676"/>
    </location>
</feature>
<evidence type="ECO:0000313" key="3">
    <source>
        <dbReference type="EMBL" id="GAM43743.1"/>
    </source>
</evidence>
<organism evidence="3 4">
    <name type="scientific">Talaromyces pinophilus</name>
    <name type="common">Penicillium pinophilum</name>
    <dbReference type="NCBI Taxonomy" id="128442"/>
    <lineage>
        <taxon>Eukaryota</taxon>
        <taxon>Fungi</taxon>
        <taxon>Dikarya</taxon>
        <taxon>Ascomycota</taxon>
        <taxon>Pezizomycotina</taxon>
        <taxon>Eurotiomycetes</taxon>
        <taxon>Eurotiomycetidae</taxon>
        <taxon>Eurotiales</taxon>
        <taxon>Trichocomaceae</taxon>
        <taxon>Talaromyces</taxon>
        <taxon>Talaromyces sect. Talaromyces</taxon>
    </lineage>
</organism>
<dbReference type="EMBL" id="DF933856">
    <property type="protein sequence ID" value="GAM43743.1"/>
    <property type="molecule type" value="Genomic_DNA"/>
</dbReference>
<dbReference type="PROSITE" id="PS50005">
    <property type="entry name" value="TPR"/>
    <property type="match status" value="1"/>
</dbReference>
<evidence type="ECO:0000256" key="1">
    <source>
        <dbReference type="PROSITE-ProRule" id="PRU00339"/>
    </source>
</evidence>
<reference evidence="4" key="1">
    <citation type="journal article" date="2015" name="Genome Announc.">
        <title>Draft genome sequence of Talaromyces cellulolyticus strain Y-94, a source of lignocellulosic biomass-degrading enzymes.</title>
        <authorList>
            <person name="Fujii T."/>
            <person name="Koike H."/>
            <person name="Sawayama S."/>
            <person name="Yano S."/>
            <person name="Inoue H."/>
        </authorList>
    </citation>
    <scope>NUCLEOTIDE SEQUENCE [LARGE SCALE GENOMIC DNA]</scope>
    <source>
        <strain evidence="4">Y-94</strain>
    </source>
</reference>
<dbReference type="Pfam" id="PF13424">
    <property type="entry name" value="TPR_12"/>
    <property type="match status" value="1"/>
</dbReference>